<accession>A0ABM4BA14</accession>
<protein>
    <submittedName>
        <fullName evidence="3">Uncharacterized protein LOC136076191</fullName>
    </submittedName>
</protein>
<dbReference type="Pfam" id="PF21738">
    <property type="entry name" value="DJR-like_dom"/>
    <property type="match status" value="1"/>
</dbReference>
<keyword evidence="2" id="KW-1185">Reference proteome</keyword>
<dbReference type="PANTHER" id="PTHR36159:SF1">
    <property type="entry name" value="RETROVIRUS-RELATED POL POLYPROTEIN FROM TRANSPOSON 412-LIKE PROTEIN"/>
    <property type="match status" value="1"/>
</dbReference>
<dbReference type="GeneID" id="136076191"/>
<organism evidence="2 3">
    <name type="scientific">Hydra vulgaris</name>
    <name type="common">Hydra</name>
    <name type="synonym">Hydra attenuata</name>
    <dbReference type="NCBI Taxonomy" id="6087"/>
    <lineage>
        <taxon>Eukaryota</taxon>
        <taxon>Metazoa</taxon>
        <taxon>Cnidaria</taxon>
        <taxon>Hydrozoa</taxon>
        <taxon>Hydroidolina</taxon>
        <taxon>Anthoathecata</taxon>
        <taxon>Aplanulata</taxon>
        <taxon>Hydridae</taxon>
        <taxon>Hydra</taxon>
    </lineage>
</organism>
<evidence type="ECO:0000313" key="3">
    <source>
        <dbReference type="RefSeq" id="XP_065645736.1"/>
    </source>
</evidence>
<proteinExistence type="predicted"/>
<evidence type="ECO:0000313" key="2">
    <source>
        <dbReference type="Proteomes" id="UP001652625"/>
    </source>
</evidence>
<dbReference type="Proteomes" id="UP001652625">
    <property type="component" value="Chromosome 02"/>
</dbReference>
<dbReference type="RefSeq" id="XP_065645736.1">
    <property type="nucleotide sequence ID" value="XM_065789664.1"/>
</dbReference>
<sequence>MTTSEVLNFTEMLCVDNGIEGNEFHEYEPANDQNLNSAGDIRINIEQQNLLTLPSEAFLLFEGRLVKAEGTAYANTDAVAPTNNGQATAMLGMLRYSNDFQLTQGLNQLWYKDNTTTAVIADNSGFATRQAYLVQKPTTKETFSFFVPLRHIIGYCDDYDKVIYGLKHKITLVRNSDDNAIFKLAGVAVGKVNLNKISLFMPHVQPSDAERFKLYKQIESKVTLPVSFRRRQCETISVPQATTFSWRLSVNTPMGSELTTSERLASFIAIF</sequence>
<reference evidence="3" key="2">
    <citation type="submission" date="2025-08" db="UniProtKB">
        <authorList>
            <consortium name="RefSeq"/>
        </authorList>
    </citation>
    <scope>IDENTIFICATION</scope>
</reference>
<name>A0ABM4BA14_HYDVU</name>
<feature type="domain" description="Double jelly roll-like" evidence="1">
    <location>
        <begin position="137"/>
        <end position="250"/>
    </location>
</feature>
<gene>
    <name evidence="3" type="primary">LOC136076191</name>
</gene>
<dbReference type="PANTHER" id="PTHR36159">
    <property type="entry name" value="PROTEIN CBG23766"/>
    <property type="match status" value="1"/>
</dbReference>
<dbReference type="InterPro" id="IPR049512">
    <property type="entry name" value="DJR-like_dom"/>
</dbReference>
<reference evidence="2" key="1">
    <citation type="submission" date="2025-05" db="UniProtKB">
        <authorList>
            <consortium name="RefSeq"/>
        </authorList>
    </citation>
    <scope>NUCLEOTIDE SEQUENCE [LARGE SCALE GENOMIC DNA]</scope>
</reference>
<evidence type="ECO:0000259" key="1">
    <source>
        <dbReference type="Pfam" id="PF21738"/>
    </source>
</evidence>